<proteinExistence type="predicted"/>
<dbReference type="RefSeq" id="WP_320507335.1">
    <property type="nucleotide sequence ID" value="NZ_JAXCLW010000001.1"/>
</dbReference>
<dbReference type="Proteomes" id="UP001279642">
    <property type="component" value="Unassembled WGS sequence"/>
</dbReference>
<accession>A0ABU5E7K9</accession>
<dbReference type="InterPro" id="IPR009826">
    <property type="entry name" value="DNA_circ_N"/>
</dbReference>
<protein>
    <submittedName>
        <fullName evidence="2">DNA circularization N-terminal domain-containing protein</fullName>
    </submittedName>
</protein>
<evidence type="ECO:0000259" key="1">
    <source>
        <dbReference type="Pfam" id="PF07157"/>
    </source>
</evidence>
<dbReference type="EMBL" id="JAXCLW010000001">
    <property type="protein sequence ID" value="MDY0882310.1"/>
    <property type="molecule type" value="Genomic_DNA"/>
</dbReference>
<dbReference type="Pfam" id="PF07157">
    <property type="entry name" value="DNA_circ_N"/>
    <property type="match status" value="1"/>
</dbReference>
<name>A0ABU5E7K9_9PROT</name>
<feature type="domain" description="DNA circulation N-terminal" evidence="1">
    <location>
        <begin position="7"/>
        <end position="93"/>
    </location>
</feature>
<evidence type="ECO:0000313" key="3">
    <source>
        <dbReference type="Proteomes" id="UP001279642"/>
    </source>
</evidence>
<comment type="caution">
    <text evidence="2">The sequence shown here is derived from an EMBL/GenBank/DDBJ whole genome shotgun (WGS) entry which is preliminary data.</text>
</comment>
<organism evidence="2 3">
    <name type="scientific">Dongia soli</name>
    <dbReference type="NCBI Taxonomy" id="600628"/>
    <lineage>
        <taxon>Bacteria</taxon>
        <taxon>Pseudomonadati</taxon>
        <taxon>Pseudomonadota</taxon>
        <taxon>Alphaproteobacteria</taxon>
        <taxon>Rhodospirillales</taxon>
        <taxon>Dongiaceae</taxon>
        <taxon>Dongia</taxon>
    </lineage>
</organism>
<gene>
    <name evidence="2" type="ORF">SMD27_05620</name>
</gene>
<sequence length="398" mass="43168">MSWRDSLRPASFRGAPFFVGKTGGQGGRRLAKHEYPLRDEPFQEDMGRATRQFTLSGYVLGDDYMPARDALIRACEAPGPGTLVHPYRGELQVALETFSYSETAEEGGICRFDLSFVEAGERKFPAPAVNTRNSVFAAADQSTEASLSAFDQIYEWLQLPDFVIQTAVNGVADLAAVLAGQVQSVTSVPTELAADFADATRRLAVTTESIVRSADLGSTLAGTLSLFRLQTADAAQAMRGLQALRDWQVSILAPVYQTAMRDREAANAAAITALVREVAVAEQARAATSRPLSSYQEAVAVRDALVADLEEVIVGAGDRGDDNAYLALTGLQATVTEDLTQRGANLKRIVFTETGRSLPSLVVAHRLYQDIDRESDLIGRNPSPHPGWMKRRLETLSQ</sequence>
<evidence type="ECO:0000313" key="2">
    <source>
        <dbReference type="EMBL" id="MDY0882310.1"/>
    </source>
</evidence>
<reference evidence="2 3" key="1">
    <citation type="journal article" date="2016" name="Antonie Van Leeuwenhoek">
        <title>Dongia soli sp. nov., isolated from soil from Dokdo, Korea.</title>
        <authorList>
            <person name="Kim D.U."/>
            <person name="Lee H."/>
            <person name="Kim H."/>
            <person name="Kim S.G."/>
            <person name="Ka J.O."/>
        </authorList>
    </citation>
    <scope>NUCLEOTIDE SEQUENCE [LARGE SCALE GENOMIC DNA]</scope>
    <source>
        <strain evidence="2 3">D78</strain>
    </source>
</reference>
<keyword evidence="3" id="KW-1185">Reference proteome</keyword>